<comment type="caution">
    <text evidence="2">The sequence shown here is derived from an EMBL/GenBank/DDBJ whole genome shotgun (WGS) entry which is preliminary data.</text>
</comment>
<dbReference type="Pfam" id="PF00561">
    <property type="entry name" value="Abhydrolase_1"/>
    <property type="match status" value="2"/>
</dbReference>
<dbReference type="Gene3D" id="3.40.50.1820">
    <property type="entry name" value="alpha/beta hydrolase"/>
    <property type="match status" value="1"/>
</dbReference>
<proteinExistence type="predicted"/>
<dbReference type="PANTHER" id="PTHR43798:SF33">
    <property type="entry name" value="HYDROLASE, PUTATIVE (AFU_ORTHOLOGUE AFUA_2G14860)-RELATED"/>
    <property type="match status" value="1"/>
</dbReference>
<evidence type="ECO:0000259" key="1">
    <source>
        <dbReference type="Pfam" id="PF00561"/>
    </source>
</evidence>
<feature type="domain" description="AB hydrolase-1" evidence="1">
    <location>
        <begin position="27"/>
        <end position="129"/>
    </location>
</feature>
<dbReference type="EMBL" id="RJKX01000011">
    <property type="protein sequence ID" value="ROQ01870.1"/>
    <property type="molecule type" value="Genomic_DNA"/>
</dbReference>
<dbReference type="PANTHER" id="PTHR43798">
    <property type="entry name" value="MONOACYLGLYCEROL LIPASE"/>
    <property type="match status" value="1"/>
</dbReference>
<dbReference type="InterPro" id="IPR000073">
    <property type="entry name" value="AB_hydrolase_1"/>
</dbReference>
<dbReference type="RefSeq" id="WP_197735633.1">
    <property type="nucleotide sequence ID" value="NZ_AP019700.1"/>
</dbReference>
<organism evidence="2 3">
    <name type="scientific">Stella humosa</name>
    <dbReference type="NCBI Taxonomy" id="94"/>
    <lineage>
        <taxon>Bacteria</taxon>
        <taxon>Pseudomonadati</taxon>
        <taxon>Pseudomonadota</taxon>
        <taxon>Alphaproteobacteria</taxon>
        <taxon>Rhodospirillales</taxon>
        <taxon>Stellaceae</taxon>
        <taxon>Stella</taxon>
    </lineage>
</organism>
<evidence type="ECO:0000313" key="3">
    <source>
        <dbReference type="Proteomes" id="UP000278222"/>
    </source>
</evidence>
<evidence type="ECO:0000313" key="2">
    <source>
        <dbReference type="EMBL" id="ROQ01870.1"/>
    </source>
</evidence>
<dbReference type="InterPro" id="IPR029058">
    <property type="entry name" value="AB_hydrolase_fold"/>
</dbReference>
<keyword evidence="3" id="KW-1185">Reference proteome</keyword>
<dbReference type="SUPFAM" id="SSF53474">
    <property type="entry name" value="alpha/beta-Hydrolases"/>
    <property type="match status" value="1"/>
</dbReference>
<sequence length="269" mass="28345">MPHHTIVHPTTGEYRIHYRFDGPADRPVVVLAHSLAASSAMWASQMPFLTARFRVLSVDMRGHGGSDAPEGAYHPDGLGEDFRSLLAHLGLESVDFIGLSMGGMIGMTLATAHPGLLRSLVLCDTMCEVPDGARAAFGERVAIARSQGMAALVEPTIGRWFTPAFVAANPPILDAVRADIRNTPVAGYAGCVAAIQALDLRQRIPAIAIPTLVIVGRDDPATPPAASAVIHRAIPGSSMVVLDDASHLSNIEQPEAFDAALAAFYGAGR</sequence>
<gene>
    <name evidence="2" type="ORF">EDC65_1057</name>
</gene>
<dbReference type="AlphaFoldDB" id="A0A3N1MGW1"/>
<dbReference type="GO" id="GO:0016020">
    <property type="term" value="C:membrane"/>
    <property type="evidence" value="ECO:0007669"/>
    <property type="project" value="TreeGrafter"/>
</dbReference>
<accession>A0A3N1MGW1</accession>
<protein>
    <submittedName>
        <fullName evidence="2">3-oxoadipate enol-lactonase</fullName>
    </submittedName>
</protein>
<feature type="domain" description="AB hydrolase-1" evidence="1">
    <location>
        <begin position="178"/>
        <end position="254"/>
    </location>
</feature>
<dbReference type="PRINTS" id="PR00111">
    <property type="entry name" value="ABHYDROLASE"/>
</dbReference>
<dbReference type="Proteomes" id="UP000278222">
    <property type="component" value="Unassembled WGS sequence"/>
</dbReference>
<name>A0A3N1MGW1_9PROT</name>
<reference evidence="2 3" key="1">
    <citation type="submission" date="2018-11" db="EMBL/GenBank/DDBJ databases">
        <title>Genomic Encyclopedia of Type Strains, Phase IV (KMG-IV): sequencing the most valuable type-strain genomes for metagenomic binning, comparative biology and taxonomic classification.</title>
        <authorList>
            <person name="Goeker M."/>
        </authorList>
    </citation>
    <scope>NUCLEOTIDE SEQUENCE [LARGE SCALE GENOMIC DNA]</scope>
    <source>
        <strain evidence="2 3">DSM 5900</strain>
    </source>
</reference>
<dbReference type="InterPro" id="IPR050266">
    <property type="entry name" value="AB_hydrolase_sf"/>
</dbReference>